<keyword evidence="3" id="KW-1185">Reference proteome</keyword>
<feature type="transmembrane region" description="Helical" evidence="1">
    <location>
        <begin position="218"/>
        <end position="239"/>
    </location>
</feature>
<reference evidence="2 3" key="1">
    <citation type="submission" date="2019-12" db="EMBL/GenBank/DDBJ databases">
        <title>Isolation and characterization of three novel carbon monoxide-oxidizing members of Halobacteria from salione crusts and soils.</title>
        <authorList>
            <person name="Myers M.R."/>
            <person name="King G.M."/>
        </authorList>
    </citation>
    <scope>NUCLEOTIDE SEQUENCE [LARGE SCALE GENOMIC DNA]</scope>
    <source>
        <strain evidence="2 3">WSH3</strain>
    </source>
</reference>
<accession>A0A6B0T208</accession>
<sequence length="248" mass="26687">MTDAGSIALSVEFGVHLVEGDPTLTFITFLGVSLLAALGLRFSYYANQNRRQSQIESQREIWRYLQFIGALGAVYASAWLLEIVSSIRIGPKNGIWLAMILFLVLSLRQISVTAAGDVGANATQIDQAVRLGFIGGIALYVVLTVVFGESGLSAVIQGLTGVGFLAYGVFFFRRQISSTRLQGTMLDSLVRHLLPVLTFGALVSVAALAIPLGTNRTIVLHVQLVFLIMTATALMTATIKLRQNLAGL</sequence>
<name>A0A6B0T208_9EURY</name>
<gene>
    <name evidence="2" type="ORF">GRX03_06160</name>
</gene>
<dbReference type="RefSeq" id="WP_159763332.1">
    <property type="nucleotide sequence ID" value="NZ_WUUT01000002.1"/>
</dbReference>
<feature type="transmembrane region" description="Helical" evidence="1">
    <location>
        <begin position="24"/>
        <end position="44"/>
    </location>
</feature>
<organism evidence="2 3">
    <name type="scientific">Halovenus carboxidivorans</name>
    <dbReference type="NCBI Taxonomy" id="2692199"/>
    <lineage>
        <taxon>Archaea</taxon>
        <taxon>Methanobacteriati</taxon>
        <taxon>Methanobacteriota</taxon>
        <taxon>Stenosarchaea group</taxon>
        <taxon>Halobacteria</taxon>
        <taxon>Halobacteriales</taxon>
        <taxon>Haloarculaceae</taxon>
        <taxon>Halovenus</taxon>
    </lineage>
</organism>
<dbReference type="Proteomes" id="UP000466535">
    <property type="component" value="Unassembled WGS sequence"/>
</dbReference>
<evidence type="ECO:0000313" key="3">
    <source>
        <dbReference type="Proteomes" id="UP000466535"/>
    </source>
</evidence>
<feature type="transmembrane region" description="Helical" evidence="1">
    <location>
        <begin position="193"/>
        <end position="212"/>
    </location>
</feature>
<feature type="transmembrane region" description="Helical" evidence="1">
    <location>
        <begin position="64"/>
        <end position="89"/>
    </location>
</feature>
<evidence type="ECO:0000256" key="1">
    <source>
        <dbReference type="SAM" id="Phobius"/>
    </source>
</evidence>
<proteinExistence type="predicted"/>
<protein>
    <submittedName>
        <fullName evidence="2">Uncharacterized protein</fullName>
    </submittedName>
</protein>
<comment type="caution">
    <text evidence="2">The sequence shown here is derived from an EMBL/GenBank/DDBJ whole genome shotgun (WGS) entry which is preliminary data.</text>
</comment>
<dbReference type="OrthoDB" id="268275at2157"/>
<keyword evidence="1" id="KW-0812">Transmembrane</keyword>
<evidence type="ECO:0000313" key="2">
    <source>
        <dbReference type="EMBL" id="MXR51187.1"/>
    </source>
</evidence>
<keyword evidence="1" id="KW-1133">Transmembrane helix</keyword>
<feature type="transmembrane region" description="Helical" evidence="1">
    <location>
        <begin position="128"/>
        <end position="148"/>
    </location>
</feature>
<feature type="transmembrane region" description="Helical" evidence="1">
    <location>
        <begin position="154"/>
        <end position="172"/>
    </location>
</feature>
<feature type="transmembrane region" description="Helical" evidence="1">
    <location>
        <begin position="95"/>
        <end position="116"/>
    </location>
</feature>
<keyword evidence="1" id="KW-0472">Membrane</keyword>
<dbReference type="EMBL" id="WUUT01000002">
    <property type="protein sequence ID" value="MXR51187.1"/>
    <property type="molecule type" value="Genomic_DNA"/>
</dbReference>
<dbReference type="AlphaFoldDB" id="A0A6B0T208"/>